<sequence length="141" mass="16307">MKDLFFVNLYFEYELNRECILLNRFSIDDRIILKVAFGSLRPRLTTTTRLSLVISREQSARFSRNDNSDACRRVGRDRRYPNATFQGGVTPWCKEGEKLSYSRVSIASSSAHRASDVSLGTIPFNSVLFLTFFINFLSFHF</sequence>
<feature type="transmembrane region" description="Helical" evidence="1">
    <location>
        <begin position="117"/>
        <end position="139"/>
    </location>
</feature>
<dbReference type="AlphaFoldDB" id="A0A8D8SDS2"/>
<keyword evidence="1" id="KW-0812">Transmembrane</keyword>
<dbReference type="EMBL" id="HBUF01209592">
    <property type="protein sequence ID" value="CAG6665141.1"/>
    <property type="molecule type" value="Transcribed_RNA"/>
</dbReference>
<protein>
    <submittedName>
        <fullName evidence="2">Uncharacterized protein</fullName>
    </submittedName>
</protein>
<keyword evidence="1" id="KW-1133">Transmembrane helix</keyword>
<organism evidence="2">
    <name type="scientific">Cacopsylla melanoneura</name>
    <dbReference type="NCBI Taxonomy" id="428564"/>
    <lineage>
        <taxon>Eukaryota</taxon>
        <taxon>Metazoa</taxon>
        <taxon>Ecdysozoa</taxon>
        <taxon>Arthropoda</taxon>
        <taxon>Hexapoda</taxon>
        <taxon>Insecta</taxon>
        <taxon>Pterygota</taxon>
        <taxon>Neoptera</taxon>
        <taxon>Paraneoptera</taxon>
        <taxon>Hemiptera</taxon>
        <taxon>Sternorrhyncha</taxon>
        <taxon>Psylloidea</taxon>
        <taxon>Psyllidae</taxon>
        <taxon>Psyllinae</taxon>
        <taxon>Cacopsylla</taxon>
    </lineage>
</organism>
<reference evidence="2" key="1">
    <citation type="submission" date="2021-05" db="EMBL/GenBank/DDBJ databases">
        <authorList>
            <person name="Alioto T."/>
            <person name="Alioto T."/>
            <person name="Gomez Garrido J."/>
        </authorList>
    </citation>
    <scope>NUCLEOTIDE SEQUENCE</scope>
</reference>
<name>A0A8D8SDS2_9HEMI</name>
<evidence type="ECO:0000313" key="2">
    <source>
        <dbReference type="EMBL" id="CAG6665141.1"/>
    </source>
</evidence>
<proteinExistence type="predicted"/>
<evidence type="ECO:0000256" key="1">
    <source>
        <dbReference type="SAM" id="Phobius"/>
    </source>
</evidence>
<keyword evidence="1" id="KW-0472">Membrane</keyword>
<accession>A0A8D8SDS2</accession>